<dbReference type="InterPro" id="IPR024439">
    <property type="entry name" value="RNHCP"/>
</dbReference>
<evidence type="ECO:0000313" key="3">
    <source>
        <dbReference type="Proteomes" id="UP000231192"/>
    </source>
</evidence>
<organism evidence="2 3">
    <name type="scientific">Candidatus Kaiserbacteria bacterium CG10_big_fil_rev_8_21_14_0_10_51_14</name>
    <dbReference type="NCBI Taxonomy" id="1974610"/>
    <lineage>
        <taxon>Bacteria</taxon>
        <taxon>Candidatus Kaiseribacteriota</taxon>
    </lineage>
</organism>
<comment type="caution">
    <text evidence="2">The sequence shown here is derived from an EMBL/GenBank/DDBJ whole genome shotgun (WGS) entry which is preliminary data.</text>
</comment>
<accession>A0A2H0UCI2</accession>
<dbReference type="Proteomes" id="UP000231192">
    <property type="component" value="Unassembled WGS sequence"/>
</dbReference>
<proteinExistence type="predicted"/>
<protein>
    <recommendedName>
        <fullName evidence="1">RNHCP domain-containing protein</fullName>
    </recommendedName>
</protein>
<gene>
    <name evidence="2" type="ORF">COU18_01730</name>
</gene>
<evidence type="ECO:0000259" key="1">
    <source>
        <dbReference type="Pfam" id="PF12647"/>
    </source>
</evidence>
<feature type="domain" description="RNHCP" evidence="1">
    <location>
        <begin position="13"/>
        <end position="95"/>
    </location>
</feature>
<sequence>MTAAGKLFQRRIEDFVCEHCGEKVIGDGYTNHCPKCLWSKHVDINPGDRGAECGGLMRPEHIEGASPAYRIAHRCEKCGFVRVNTVQKNDNIQAVIALAGRN</sequence>
<dbReference type="AlphaFoldDB" id="A0A2H0UCI2"/>
<dbReference type="EMBL" id="PFBK01000003">
    <property type="protein sequence ID" value="PIR84102.1"/>
    <property type="molecule type" value="Genomic_DNA"/>
</dbReference>
<dbReference type="Pfam" id="PF12647">
    <property type="entry name" value="RNHCP"/>
    <property type="match status" value="1"/>
</dbReference>
<name>A0A2H0UCI2_9BACT</name>
<evidence type="ECO:0000313" key="2">
    <source>
        <dbReference type="EMBL" id="PIR84102.1"/>
    </source>
</evidence>
<reference evidence="3" key="1">
    <citation type="submission" date="2017-09" db="EMBL/GenBank/DDBJ databases">
        <title>Depth-based differentiation of microbial function through sediment-hosted aquifers and enrichment of novel symbionts in the deep terrestrial subsurface.</title>
        <authorList>
            <person name="Probst A.J."/>
            <person name="Ladd B."/>
            <person name="Jarett J.K."/>
            <person name="Geller-Mcgrath D.E."/>
            <person name="Sieber C.M.K."/>
            <person name="Emerson J.B."/>
            <person name="Anantharaman K."/>
            <person name="Thomas B.C."/>
            <person name="Malmstrom R."/>
            <person name="Stieglmeier M."/>
            <person name="Klingl A."/>
            <person name="Woyke T."/>
            <person name="Ryan C.M."/>
            <person name="Banfield J.F."/>
        </authorList>
    </citation>
    <scope>NUCLEOTIDE SEQUENCE [LARGE SCALE GENOMIC DNA]</scope>
</reference>